<feature type="compositionally biased region" description="Basic and acidic residues" evidence="1">
    <location>
        <begin position="172"/>
        <end position="182"/>
    </location>
</feature>
<feature type="region of interest" description="Disordered" evidence="1">
    <location>
        <begin position="346"/>
        <end position="365"/>
    </location>
</feature>
<feature type="region of interest" description="Disordered" evidence="1">
    <location>
        <begin position="123"/>
        <end position="142"/>
    </location>
</feature>
<evidence type="ECO:0000256" key="1">
    <source>
        <dbReference type="SAM" id="MobiDB-lite"/>
    </source>
</evidence>
<feature type="compositionally biased region" description="Basic and acidic residues" evidence="1">
    <location>
        <begin position="30"/>
        <end position="45"/>
    </location>
</feature>
<sequence>MGSGRCTWNKKCTNCQAFDGVHGPGNPCRECGHLFDVHGDPEPQHTKKNKKPSSSKKPAESASESDDGDGVSRSSPPGPSDSEDDPVGTFLSTKSMQLKPLAFSKLGKEGKALLATAEVNAGLSSGRASAISSSKKKKNPKGLVAQLDAAYTGLQKEKEASKKKGKGKGKKTAMDHSDGEVDQKQQKIKQAIFLTTSYKYQAKKKDWALPKGARQKRHATAGLICKSPAPVSGVWTEDQVDKYVRRHFAPVVAYQEERAEKDTLSTGMPLWGLMGRNGTGRGSYFEHIPGTIDGSDLVEHRVGKKAENVLVFDPLTAGDLMQADVAPLYTIPEAMVQKWHDQVKGTCEEEDSEGEGEDDAEAEGDEPVVYEVDDDDDDEPKLVIKQEPGLHIPKKRSANMALAGEKRVTRSAKRAKKSESPEIVEVHPPAPPAPAPPAPVPPAPAPPVPAPAHASQPDPFAGINEHLVIDIESTEYFAPSTSTSAAPSVPSTSAAPSVPSTSAVPSAPSTSATPSAPPTIYSFPPFHVLCCKLLEKGLSYYYPQCLET</sequence>
<organism evidence="2 3">
    <name type="scientific">Exidia glandulosa HHB12029</name>
    <dbReference type="NCBI Taxonomy" id="1314781"/>
    <lineage>
        <taxon>Eukaryota</taxon>
        <taxon>Fungi</taxon>
        <taxon>Dikarya</taxon>
        <taxon>Basidiomycota</taxon>
        <taxon>Agaricomycotina</taxon>
        <taxon>Agaricomycetes</taxon>
        <taxon>Auriculariales</taxon>
        <taxon>Exidiaceae</taxon>
        <taxon>Exidia</taxon>
    </lineage>
</organism>
<reference evidence="2 3" key="1">
    <citation type="journal article" date="2016" name="Mol. Biol. Evol.">
        <title>Comparative Genomics of Early-Diverging Mushroom-Forming Fungi Provides Insights into the Origins of Lignocellulose Decay Capabilities.</title>
        <authorList>
            <person name="Nagy L.G."/>
            <person name="Riley R."/>
            <person name="Tritt A."/>
            <person name="Adam C."/>
            <person name="Daum C."/>
            <person name="Floudas D."/>
            <person name="Sun H."/>
            <person name="Yadav J.S."/>
            <person name="Pangilinan J."/>
            <person name="Larsson K.H."/>
            <person name="Matsuura K."/>
            <person name="Barry K."/>
            <person name="Labutti K."/>
            <person name="Kuo R."/>
            <person name="Ohm R.A."/>
            <person name="Bhattacharya S.S."/>
            <person name="Shirouzu T."/>
            <person name="Yoshinaga Y."/>
            <person name="Martin F.M."/>
            <person name="Grigoriev I.V."/>
            <person name="Hibbett D.S."/>
        </authorList>
    </citation>
    <scope>NUCLEOTIDE SEQUENCE [LARGE SCALE GENOMIC DNA]</scope>
    <source>
        <strain evidence="2 3">HHB12029</strain>
    </source>
</reference>
<feature type="compositionally biased region" description="Acidic residues" evidence="1">
    <location>
        <begin position="348"/>
        <end position="365"/>
    </location>
</feature>
<dbReference type="InParanoid" id="A0A165F7J8"/>
<gene>
    <name evidence="2" type="ORF">EXIGLDRAFT_696624</name>
</gene>
<keyword evidence="3" id="KW-1185">Reference proteome</keyword>
<evidence type="ECO:0000313" key="2">
    <source>
        <dbReference type="EMBL" id="KZV88528.1"/>
    </source>
</evidence>
<feature type="compositionally biased region" description="Low complexity" evidence="1">
    <location>
        <begin position="480"/>
        <end position="514"/>
    </location>
</feature>
<accession>A0A165F7J8</accession>
<feature type="region of interest" description="Disordered" evidence="1">
    <location>
        <begin position="154"/>
        <end position="182"/>
    </location>
</feature>
<feature type="region of interest" description="Disordered" evidence="1">
    <location>
        <begin position="386"/>
        <end position="460"/>
    </location>
</feature>
<feature type="region of interest" description="Disordered" evidence="1">
    <location>
        <begin position="480"/>
        <end position="515"/>
    </location>
</feature>
<evidence type="ECO:0000313" key="3">
    <source>
        <dbReference type="Proteomes" id="UP000077266"/>
    </source>
</evidence>
<feature type="region of interest" description="Disordered" evidence="1">
    <location>
        <begin position="29"/>
        <end position="93"/>
    </location>
</feature>
<proteinExistence type="predicted"/>
<protein>
    <submittedName>
        <fullName evidence="2">Uncharacterized protein</fullName>
    </submittedName>
</protein>
<dbReference type="Proteomes" id="UP000077266">
    <property type="component" value="Unassembled WGS sequence"/>
</dbReference>
<name>A0A165F7J8_EXIGL</name>
<dbReference type="AlphaFoldDB" id="A0A165F7J8"/>
<feature type="compositionally biased region" description="Pro residues" evidence="1">
    <location>
        <begin position="428"/>
        <end position="450"/>
    </location>
</feature>
<dbReference type="EMBL" id="KV426098">
    <property type="protein sequence ID" value="KZV88528.1"/>
    <property type="molecule type" value="Genomic_DNA"/>
</dbReference>
<feature type="compositionally biased region" description="Low complexity" evidence="1">
    <location>
        <begin position="123"/>
        <end position="133"/>
    </location>
</feature>